<dbReference type="EMBL" id="WKLP01000008">
    <property type="protein sequence ID" value="MRY11342.1"/>
    <property type="molecule type" value="Genomic_DNA"/>
</dbReference>
<evidence type="ECO:0000313" key="2">
    <source>
        <dbReference type="EMBL" id="MRY11342.1"/>
    </source>
</evidence>
<name>A0A6G1ZBZ2_9BACT</name>
<organism evidence="2">
    <name type="scientific">Parabacteroides goldsteinii</name>
    <dbReference type="NCBI Taxonomy" id="328812"/>
    <lineage>
        <taxon>Bacteria</taxon>
        <taxon>Pseudomonadati</taxon>
        <taxon>Bacteroidota</taxon>
        <taxon>Bacteroidia</taxon>
        <taxon>Bacteroidales</taxon>
        <taxon>Tannerellaceae</taxon>
        <taxon>Parabacteroides</taxon>
    </lineage>
</organism>
<protein>
    <recommendedName>
        <fullName evidence="3">Major fimbrial subunit protein N-terminal domain-containing protein</fullName>
    </recommendedName>
</protein>
<sequence>MKLQNIFALIVTLIGFAACTSESELLDTPVENSDLVPVTISLGSIQTKASVDLDAQEGNIENAVIGIFDSKGIPTTAPIVLKNGTNTGTTRLPLVKSNAYAFVNISDEDIVALQAISSEVEFKEYGIKKLLTQNAAALPKYGTNTNFTPTENGNIAIDVHQLTARLDVSVNVIVTENGEGDVTAQHPEIALSEASVSWTNILDKDQNTTSGIDGSFTTNIAGTSYNVINRAYSYPGARPTLSLKGKVNGKDFTRTHTMKDALDADNVYLLKATVKYDLTTKTVTDFTYEIVKASSVEVNVPSFN</sequence>
<reference evidence="2" key="1">
    <citation type="journal article" date="2019" name="Nat. Med.">
        <title>A library of human gut bacterial isolates paired with longitudinal multiomics data enables mechanistic microbiome research.</title>
        <authorList>
            <person name="Poyet M."/>
            <person name="Groussin M."/>
            <person name="Gibbons S.M."/>
            <person name="Avila-Pacheco J."/>
            <person name="Jiang X."/>
            <person name="Kearney S.M."/>
            <person name="Perrotta A.R."/>
            <person name="Berdy B."/>
            <person name="Zhao S."/>
            <person name="Lieberman T.D."/>
            <person name="Swanson P.K."/>
            <person name="Smith M."/>
            <person name="Roesemann S."/>
            <person name="Alexander J.E."/>
            <person name="Rich S.A."/>
            <person name="Livny J."/>
            <person name="Vlamakis H."/>
            <person name="Clish C."/>
            <person name="Bullock K."/>
            <person name="Deik A."/>
            <person name="Scott J."/>
            <person name="Pierce K.A."/>
            <person name="Xavier R.J."/>
            <person name="Alm E.J."/>
        </authorList>
    </citation>
    <scope>NUCLEOTIDE SEQUENCE</scope>
    <source>
        <strain evidence="2">BIOML-A4</strain>
    </source>
</reference>
<accession>A0A6G1ZBZ2</accession>
<proteinExistence type="predicted"/>
<dbReference type="PROSITE" id="PS51257">
    <property type="entry name" value="PROKAR_LIPOPROTEIN"/>
    <property type="match status" value="1"/>
</dbReference>
<comment type="caution">
    <text evidence="2">The sequence shown here is derived from an EMBL/GenBank/DDBJ whole genome shotgun (WGS) entry which is preliminary data.</text>
</comment>
<dbReference type="Gene3D" id="2.60.40.2580">
    <property type="match status" value="1"/>
</dbReference>
<evidence type="ECO:0000256" key="1">
    <source>
        <dbReference type="SAM" id="SignalP"/>
    </source>
</evidence>
<evidence type="ECO:0008006" key="3">
    <source>
        <dbReference type="Google" id="ProtNLM"/>
    </source>
</evidence>
<keyword evidence="1" id="KW-0732">Signal</keyword>
<feature type="chain" id="PRO_5026238364" description="Major fimbrial subunit protein N-terminal domain-containing protein" evidence="1">
    <location>
        <begin position="18"/>
        <end position="304"/>
    </location>
</feature>
<dbReference type="AlphaFoldDB" id="A0A6G1ZBZ2"/>
<feature type="signal peptide" evidence="1">
    <location>
        <begin position="1"/>
        <end position="17"/>
    </location>
</feature>
<gene>
    <name evidence="2" type="ORF">GKE01_07630</name>
</gene>
<dbReference type="RefSeq" id="WP_010801733.1">
    <property type="nucleotide sequence ID" value="NZ_CAJSYT010000020.1"/>
</dbReference>